<dbReference type="AlphaFoldDB" id="A0A091B3E3"/>
<dbReference type="Proteomes" id="UP000029393">
    <property type="component" value="Unassembled WGS sequence"/>
</dbReference>
<accession>A0A091B3E3</accession>
<organism evidence="1 2">
    <name type="scientific">Arenimonas metalli CF5-1</name>
    <dbReference type="NCBI Taxonomy" id="1384056"/>
    <lineage>
        <taxon>Bacteria</taxon>
        <taxon>Pseudomonadati</taxon>
        <taxon>Pseudomonadota</taxon>
        <taxon>Gammaproteobacteria</taxon>
        <taxon>Lysobacterales</taxon>
        <taxon>Lysobacteraceae</taxon>
        <taxon>Arenimonas</taxon>
    </lineage>
</organism>
<name>A0A091B3E3_9GAMM</name>
<reference evidence="1 2" key="1">
    <citation type="submission" date="2013-09" db="EMBL/GenBank/DDBJ databases">
        <title>Genome sequencing of Arenimonas metalli.</title>
        <authorList>
            <person name="Chen F."/>
            <person name="Wang G."/>
        </authorList>
    </citation>
    <scope>NUCLEOTIDE SEQUENCE [LARGE SCALE GENOMIC DNA]</scope>
    <source>
        <strain evidence="1 2">CF5-1</strain>
    </source>
</reference>
<sequence>MSSTTGTYAIHFAAWAHDIDLHVEFHLFRFAGLGDPVVQVLEDGLWDYLRPLLGRRGDR</sequence>
<gene>
    <name evidence="1" type="ORF">N787_11095</name>
</gene>
<evidence type="ECO:0000313" key="2">
    <source>
        <dbReference type="Proteomes" id="UP000029393"/>
    </source>
</evidence>
<proteinExistence type="predicted"/>
<keyword evidence="2" id="KW-1185">Reference proteome</keyword>
<evidence type="ECO:0000313" key="1">
    <source>
        <dbReference type="EMBL" id="KFN46236.1"/>
    </source>
</evidence>
<protein>
    <submittedName>
        <fullName evidence="1">Uncharacterized protein</fullName>
    </submittedName>
</protein>
<comment type="caution">
    <text evidence="1">The sequence shown here is derived from an EMBL/GenBank/DDBJ whole genome shotgun (WGS) entry which is preliminary data.</text>
</comment>
<dbReference type="EMBL" id="AVCK01000018">
    <property type="protein sequence ID" value="KFN46236.1"/>
    <property type="molecule type" value="Genomic_DNA"/>
</dbReference>